<feature type="compositionally biased region" description="Basic residues" evidence="7">
    <location>
        <begin position="380"/>
        <end position="395"/>
    </location>
</feature>
<organism evidence="8 9">
    <name type="scientific">Pristionchus pacificus</name>
    <name type="common">Parasitic nematode worm</name>
    <dbReference type="NCBI Taxonomy" id="54126"/>
    <lineage>
        <taxon>Eukaryota</taxon>
        <taxon>Metazoa</taxon>
        <taxon>Ecdysozoa</taxon>
        <taxon>Nematoda</taxon>
        <taxon>Chromadorea</taxon>
        <taxon>Rhabditida</taxon>
        <taxon>Rhabditina</taxon>
        <taxon>Diplogasteromorpha</taxon>
        <taxon>Diplogasteroidea</taxon>
        <taxon>Neodiplogasteridae</taxon>
        <taxon>Pristionchus</taxon>
    </lineage>
</organism>
<dbReference type="InterPro" id="IPR036236">
    <property type="entry name" value="Znf_C2H2_sf"/>
</dbReference>
<dbReference type="PROSITE" id="PS00028">
    <property type="entry name" value="ZINC_FINGER_C2H2_1"/>
    <property type="match status" value="5"/>
</dbReference>
<feature type="region of interest" description="Disordered" evidence="7">
    <location>
        <begin position="365"/>
        <end position="395"/>
    </location>
</feature>
<gene>
    <name evidence="8" type="primary">WBGene00092604</name>
</gene>
<dbReference type="PANTHER" id="PTHR16515:SF66">
    <property type="entry name" value="C2H2-TYPE DOMAIN-CONTAINING PROTEIN"/>
    <property type="match status" value="1"/>
</dbReference>
<evidence type="ECO:0000256" key="4">
    <source>
        <dbReference type="ARBA" id="ARBA00022771"/>
    </source>
</evidence>
<evidence type="ECO:0000256" key="7">
    <source>
        <dbReference type="SAM" id="MobiDB-lite"/>
    </source>
</evidence>
<feature type="compositionally biased region" description="Basic and acidic residues" evidence="7">
    <location>
        <begin position="859"/>
        <end position="876"/>
    </location>
</feature>
<feature type="region of interest" description="Disordered" evidence="7">
    <location>
        <begin position="812"/>
        <end position="876"/>
    </location>
</feature>
<dbReference type="SUPFAM" id="SSF57667">
    <property type="entry name" value="beta-beta-alpha zinc fingers"/>
    <property type="match status" value="1"/>
</dbReference>
<keyword evidence="4" id="KW-0863">Zinc-finger</keyword>
<dbReference type="Gene3D" id="3.30.160.60">
    <property type="entry name" value="Classic Zinc Finger"/>
    <property type="match status" value="3"/>
</dbReference>
<dbReference type="GO" id="GO:0006357">
    <property type="term" value="P:regulation of transcription by RNA polymerase II"/>
    <property type="evidence" value="ECO:0000318"/>
    <property type="project" value="GO_Central"/>
</dbReference>
<dbReference type="EnsemblMetazoa" id="PPA03050.1">
    <property type="protein sequence ID" value="PPA03050.1"/>
    <property type="gene ID" value="WBGene00092604"/>
</dbReference>
<dbReference type="InterPro" id="IPR013087">
    <property type="entry name" value="Znf_C2H2_type"/>
</dbReference>
<reference evidence="9" key="1">
    <citation type="journal article" date="2008" name="Nat. Genet.">
        <title>The Pristionchus pacificus genome provides a unique perspective on nematode lifestyle and parasitism.</title>
        <authorList>
            <person name="Dieterich C."/>
            <person name="Clifton S.W."/>
            <person name="Schuster L.N."/>
            <person name="Chinwalla A."/>
            <person name="Delehaunty K."/>
            <person name="Dinkelacker I."/>
            <person name="Fulton L."/>
            <person name="Fulton R."/>
            <person name="Godfrey J."/>
            <person name="Minx P."/>
            <person name="Mitreva M."/>
            <person name="Roeseler W."/>
            <person name="Tian H."/>
            <person name="Witte H."/>
            <person name="Yang S.P."/>
            <person name="Wilson R.K."/>
            <person name="Sommer R.J."/>
        </authorList>
    </citation>
    <scope>NUCLEOTIDE SEQUENCE [LARGE SCALE GENOMIC DNA]</scope>
    <source>
        <strain evidence="9">PS312</strain>
    </source>
</reference>
<evidence type="ECO:0000256" key="6">
    <source>
        <dbReference type="ARBA" id="ARBA00023242"/>
    </source>
</evidence>
<dbReference type="AlphaFoldDB" id="A0A2A6C5E8"/>
<evidence type="ECO:0000256" key="3">
    <source>
        <dbReference type="ARBA" id="ARBA00022737"/>
    </source>
</evidence>
<sequence length="876" mass="95902">MGAQARATKVAKLEALRSKALALGGPIGHLLTRSFDLMTNVVRSGDKDRETLEYTLESFANERAFAEKRDEQRDSELHHVLFGLTEGLEMMGQAILEERKEEQARIEALKREAKAESSADTWRNEASPDYNLGRDEPLNMSVSTRSSSTAITQEGGSGTPSVVVYDDDAQTAPIRSLLDYYNDDCVTLDDSDDDEESAAAPSAAVAAASATTVLPAAAVGHAVTSAASPSPAAPAAAAVSVADAPTFAKTEPDQEVATLDDDAEDEDPGEIIVLEESVQCKLCDLWVQNRTIFKEHLKETHKDAVLCDVCGEVFTAGDVFEEHMKTAHEEAVQCDLCGAYVADREVFVPHLMSVHGIDPFGKKRRRHEDDTDFDGEGIKIKKKKKKTDPAPRSRRSCTLRLSFKEPEDIVDRPEDFMDGLKHQCPNCDVTHTDLSKLRKHMREVHQILPYACGTCEAKFAMRKELVGHLKKEGHQEHRLPENGRKNEDAEKKTGEKMEEKKADENAVGKGDVAMEEASNSIAEKPTGITKSIIMIDFRRAERMEKLERLRDQALALDGPMKHVVGLSLDFMITTAKNSETNFENQQKSLASFTKASEIVAEGIATLREFIDGILCDFCGAYLATAKLFKAHLLEAHNIDCYAEQDEKEGQDTEVKETTVAAAAAPAADAAPLNSVSAMKEGGEGDNNGGREARCDICQDLFEERDSFKKHLKSAHVDAVQCDLCGAYVVNVDVFVDHLMDAHNIDPHAVQCDICEEYFEDREQFAEHLMEEHDIDASLVFIAEADAGVEEVGDVSGLTDAAAATPAASAAAAAAPASSELDEKEGNDGEGGKKNENEKSSEDDEQVKIDDDIQENDENTVEKGNEQEWDGHIIFHA</sequence>
<dbReference type="Proteomes" id="UP000005239">
    <property type="component" value="Unassembled WGS sequence"/>
</dbReference>
<feature type="region of interest" description="Disordered" evidence="7">
    <location>
        <begin position="471"/>
        <end position="505"/>
    </location>
</feature>
<dbReference type="PANTHER" id="PTHR16515">
    <property type="entry name" value="PR DOMAIN ZINC FINGER PROTEIN"/>
    <property type="match status" value="1"/>
</dbReference>
<dbReference type="GO" id="GO:0008270">
    <property type="term" value="F:zinc ion binding"/>
    <property type="evidence" value="ECO:0007669"/>
    <property type="project" value="UniProtKB-KW"/>
</dbReference>
<keyword evidence="5" id="KW-0862">Zinc</keyword>
<feature type="region of interest" description="Disordered" evidence="7">
    <location>
        <begin position="110"/>
        <end position="164"/>
    </location>
</feature>
<dbReference type="GO" id="GO:0005634">
    <property type="term" value="C:nucleus"/>
    <property type="evidence" value="ECO:0007669"/>
    <property type="project" value="UniProtKB-SubCell"/>
</dbReference>
<evidence type="ECO:0000256" key="2">
    <source>
        <dbReference type="ARBA" id="ARBA00022723"/>
    </source>
</evidence>
<accession>A0A2A6C5E8</accession>
<keyword evidence="9" id="KW-1185">Reference proteome</keyword>
<proteinExistence type="predicted"/>
<evidence type="ECO:0000256" key="5">
    <source>
        <dbReference type="ARBA" id="ARBA00022833"/>
    </source>
</evidence>
<evidence type="ECO:0000256" key="1">
    <source>
        <dbReference type="ARBA" id="ARBA00004123"/>
    </source>
</evidence>
<dbReference type="SMART" id="SM00355">
    <property type="entry name" value="ZnF_C2H2"/>
    <property type="match status" value="9"/>
</dbReference>
<reference evidence="8" key="2">
    <citation type="submission" date="2022-06" db="UniProtKB">
        <authorList>
            <consortium name="EnsemblMetazoa"/>
        </authorList>
    </citation>
    <scope>IDENTIFICATION</scope>
    <source>
        <strain evidence="8">PS312</strain>
    </source>
</reference>
<dbReference type="InterPro" id="IPR050331">
    <property type="entry name" value="Zinc_finger"/>
</dbReference>
<keyword evidence="2" id="KW-0479">Metal-binding</keyword>
<comment type="subcellular location">
    <subcellularLocation>
        <location evidence="1">Nucleus</location>
    </subcellularLocation>
</comment>
<feature type="compositionally biased region" description="Polar residues" evidence="7">
    <location>
        <begin position="140"/>
        <end position="154"/>
    </location>
</feature>
<keyword evidence="3" id="KW-0677">Repeat</keyword>
<accession>A0A8R1Y547</accession>
<protein>
    <submittedName>
        <fullName evidence="8">Zinc finger protein</fullName>
    </submittedName>
</protein>
<dbReference type="GO" id="GO:0005694">
    <property type="term" value="C:chromosome"/>
    <property type="evidence" value="ECO:0000318"/>
    <property type="project" value="GO_Central"/>
</dbReference>
<keyword evidence="6" id="KW-0539">Nucleus</keyword>
<dbReference type="PROSITE" id="PS50157">
    <property type="entry name" value="ZINC_FINGER_C2H2_2"/>
    <property type="match status" value="3"/>
</dbReference>
<evidence type="ECO:0000313" key="8">
    <source>
        <dbReference type="EnsemblMetazoa" id="PPA03050.1"/>
    </source>
</evidence>
<name>A0A2A6C5E8_PRIPA</name>
<feature type="compositionally biased region" description="Basic and acidic residues" evidence="7">
    <location>
        <begin position="823"/>
        <end position="850"/>
    </location>
</feature>
<dbReference type="GO" id="GO:0043035">
    <property type="term" value="F:chromatin insulator sequence binding"/>
    <property type="evidence" value="ECO:0000318"/>
    <property type="project" value="GO_Central"/>
</dbReference>
<evidence type="ECO:0000313" key="9">
    <source>
        <dbReference type="Proteomes" id="UP000005239"/>
    </source>
</evidence>